<evidence type="ECO:0000259" key="1">
    <source>
        <dbReference type="Pfam" id="PF00561"/>
    </source>
</evidence>
<reference evidence="2" key="1">
    <citation type="submission" date="2017-02" db="EMBL/GenBank/DDBJ databases">
        <authorList>
            <person name="Regsiter A."/>
            <person name="William W."/>
        </authorList>
    </citation>
    <scope>NUCLEOTIDE SEQUENCE</scope>
    <source>
        <strain evidence="2">Bib</strain>
    </source>
</reference>
<dbReference type="EMBL" id="FWDM01000033">
    <property type="protein sequence ID" value="SLM15139.1"/>
    <property type="molecule type" value="Genomic_DNA"/>
</dbReference>
<dbReference type="InterPro" id="IPR000073">
    <property type="entry name" value="AB_hydrolase_1"/>
</dbReference>
<name>A0A3P3XL01_9SPIR</name>
<keyword evidence="2" id="KW-0378">Hydrolase</keyword>
<dbReference type="InterPro" id="IPR050228">
    <property type="entry name" value="Carboxylesterase_BioH"/>
</dbReference>
<dbReference type="GO" id="GO:0016746">
    <property type="term" value="F:acyltransferase activity"/>
    <property type="evidence" value="ECO:0007669"/>
    <property type="project" value="UniProtKB-KW"/>
</dbReference>
<dbReference type="PANTHER" id="PTHR43194:SF2">
    <property type="entry name" value="PEROXISOMAL MEMBRANE PROTEIN LPX1"/>
    <property type="match status" value="1"/>
</dbReference>
<dbReference type="GO" id="GO:0016787">
    <property type="term" value="F:hydrolase activity"/>
    <property type="evidence" value="ECO:0007669"/>
    <property type="project" value="UniProtKB-KW"/>
</dbReference>
<keyword evidence="2" id="KW-0012">Acyltransferase</keyword>
<gene>
    <name evidence="2" type="ORF">SPIROBIBN47_390026</name>
</gene>
<dbReference type="PRINTS" id="PR00111">
    <property type="entry name" value="ABHYDROLASE"/>
</dbReference>
<organism evidence="2">
    <name type="scientific">uncultured spirochete</name>
    <dbReference type="NCBI Taxonomy" id="156406"/>
    <lineage>
        <taxon>Bacteria</taxon>
        <taxon>Pseudomonadati</taxon>
        <taxon>Spirochaetota</taxon>
        <taxon>Spirochaetia</taxon>
        <taxon>Spirochaetales</taxon>
        <taxon>environmental samples</taxon>
    </lineage>
</organism>
<sequence length="288" mass="29979">MASGFVVVNAIAMFFVEAGVATTAGAVSMAGAAAMAGAPSGAGADPWVGVPVVYVHGNTGSSIWFSLVMNVPGCHVVAFDMPNFGQSSPLEGDISIQRYAAYVAGFMDAKGLKGAVVVGHSLGGCVVQALALERPDLVKAMVLVDSGAPNGLITPKDRHPAIELMRTNRAVLEQALRAVVPTLKNDELFKAIVDDAQKMAQPAWIGNAEALSHFDITARCAEYKGPVLVIRGALDPIITADMAETTAKAYPGARLVTLEGVGHSVIVEQPDTFVRLLGDFVGEHVTAR</sequence>
<dbReference type="Gene3D" id="3.40.50.1820">
    <property type="entry name" value="alpha/beta hydrolase"/>
    <property type="match status" value="1"/>
</dbReference>
<feature type="domain" description="AB hydrolase-1" evidence="1">
    <location>
        <begin position="51"/>
        <end position="269"/>
    </location>
</feature>
<proteinExistence type="predicted"/>
<accession>A0A3P3XL01</accession>
<dbReference type="PANTHER" id="PTHR43194">
    <property type="entry name" value="HYDROLASE ALPHA/BETA FOLD FAMILY"/>
    <property type="match status" value="1"/>
</dbReference>
<dbReference type="AlphaFoldDB" id="A0A3P3XL01"/>
<protein>
    <submittedName>
        <fullName evidence="2">Hydrolase or acyltransferase of alpha/beta superfamily</fullName>
    </submittedName>
</protein>
<evidence type="ECO:0000313" key="2">
    <source>
        <dbReference type="EMBL" id="SLM15139.1"/>
    </source>
</evidence>
<dbReference type="InterPro" id="IPR029058">
    <property type="entry name" value="AB_hydrolase_fold"/>
</dbReference>
<keyword evidence="2" id="KW-0808">Transferase</keyword>
<dbReference type="Pfam" id="PF00561">
    <property type="entry name" value="Abhydrolase_1"/>
    <property type="match status" value="1"/>
</dbReference>
<dbReference type="SUPFAM" id="SSF53474">
    <property type="entry name" value="alpha/beta-Hydrolases"/>
    <property type="match status" value="1"/>
</dbReference>